<dbReference type="InterPro" id="IPR043756">
    <property type="entry name" value="DUF5702"/>
</dbReference>
<dbReference type="eggNOG" id="ENOG502ZC8M">
    <property type="taxonomic scope" value="Bacteria"/>
</dbReference>
<keyword evidence="3" id="KW-1185">Reference proteome</keyword>
<reference evidence="2 3" key="1">
    <citation type="submission" date="2013-06" db="EMBL/GenBank/DDBJ databases">
        <authorList>
            <person name="Weinstock G."/>
            <person name="Sodergren E."/>
            <person name="Clifton S."/>
            <person name="Fulton L."/>
            <person name="Fulton B."/>
            <person name="Courtney L."/>
            <person name="Fronick C."/>
            <person name="Harrison M."/>
            <person name="Strong C."/>
            <person name="Farmer C."/>
            <person name="Delahaunty K."/>
            <person name="Markovic C."/>
            <person name="Hall O."/>
            <person name="Minx P."/>
            <person name="Tomlinson C."/>
            <person name="Mitreva M."/>
            <person name="Nelson J."/>
            <person name="Hou S."/>
            <person name="Wollam A."/>
            <person name="Pepin K.H."/>
            <person name="Johnson M."/>
            <person name="Bhonagiri V."/>
            <person name="Nash W.E."/>
            <person name="Warren W."/>
            <person name="Chinwalla A."/>
            <person name="Mardis E.R."/>
            <person name="Wilson R.K."/>
        </authorList>
    </citation>
    <scope>NUCLEOTIDE SEQUENCE [LARGE SCALE GENOMIC DNA]</scope>
    <source>
        <strain evidence="2 3">ATCC 51271</strain>
    </source>
</reference>
<evidence type="ECO:0000313" key="2">
    <source>
        <dbReference type="EMBL" id="ESL04137.1"/>
    </source>
</evidence>
<dbReference type="AlphaFoldDB" id="V2Y7S9"/>
<comment type="caution">
    <text evidence="2">The sequence shown here is derived from an EMBL/GenBank/DDBJ whole genome shotgun (WGS) entry which is preliminary data.</text>
</comment>
<organism evidence="2 3">
    <name type="scientific">Catonella morbi ATCC 51271</name>
    <dbReference type="NCBI Taxonomy" id="592026"/>
    <lineage>
        <taxon>Bacteria</taxon>
        <taxon>Bacillati</taxon>
        <taxon>Bacillota</taxon>
        <taxon>Clostridia</taxon>
        <taxon>Lachnospirales</taxon>
        <taxon>Lachnospiraceae</taxon>
        <taxon>Catonella</taxon>
    </lineage>
</organism>
<keyword evidence="1" id="KW-0175">Coiled coil</keyword>
<dbReference type="EMBL" id="ACIL03000005">
    <property type="protein sequence ID" value="ESL04137.1"/>
    <property type="molecule type" value="Genomic_DNA"/>
</dbReference>
<name>V2Y7S9_9FIRM</name>
<sequence length="511" mass="56528">MKAKGSVTIFLSLALLLVIALVGSLLESARVTVAREVALDDSYLAVQNILAEYQREIWDDYHILFVDASELQGEEGAKKLGNSYLAKMLPSGRGDYLGTTADFTEIDYKENLTENNCYYFAKQVSAYMKYGVAGSIGKKMLNNANILNGAENGTDALKKALKLKVEAEKKLIELERQKKKLEEKAEDIKKIKDKVSPGIKVQALSKSDTLGVDSGMKADEDKAKPMKKSEAEKKYKQCQKNLDTATGEGTAGGLLGVFLPSGKMVSKLKIEPTTWNEIQTTEKEKTNLIDTGLMILYAKEHFKNFLSPAKENEKREALKYGIEYLIVGKDSDEANLGSVTNRIFGIRTIVQYGYFLTRQDKVAEAEAIAAAIAGVLAMPAAIEIIKTGILMGWSMDEAKNEVKKLLKGEEIPLLPGKAEGIKLKYEGFLDSFLLLVSANLPTRMVKLIEQNIKVRYYDGFRADSLFAGINGEVRIKTVPRIFRLSLLDGIVGKNVSPWESSIQLSQSLCRE</sequence>
<feature type="coiled-coil region" evidence="1">
    <location>
        <begin position="157"/>
        <end position="194"/>
    </location>
</feature>
<evidence type="ECO:0000313" key="3">
    <source>
        <dbReference type="Proteomes" id="UP000018227"/>
    </source>
</evidence>
<proteinExistence type="predicted"/>
<accession>V2Y7S9</accession>
<dbReference type="Proteomes" id="UP000018227">
    <property type="component" value="Unassembled WGS sequence"/>
</dbReference>
<dbReference type="Pfam" id="PF18960">
    <property type="entry name" value="DUF5702"/>
    <property type="match status" value="1"/>
</dbReference>
<dbReference type="RefSeq" id="WP_023353377.1">
    <property type="nucleotide sequence ID" value="NZ_KI535366.1"/>
</dbReference>
<protein>
    <submittedName>
        <fullName evidence="2">Uncharacterized protein</fullName>
    </submittedName>
</protein>
<evidence type="ECO:0000256" key="1">
    <source>
        <dbReference type="SAM" id="Coils"/>
    </source>
</evidence>
<dbReference type="OrthoDB" id="5135382at2"/>
<dbReference type="HOGENOM" id="CLU_026897_0_0_9"/>
<dbReference type="STRING" id="592026.GCWU0000282_000484"/>
<gene>
    <name evidence="2" type="ORF">GCWU0000282_000484</name>
</gene>